<dbReference type="EMBL" id="BK032530">
    <property type="protein sequence ID" value="DAF46085.1"/>
    <property type="molecule type" value="Genomic_DNA"/>
</dbReference>
<evidence type="ECO:0000313" key="1">
    <source>
        <dbReference type="EMBL" id="DAF46085.1"/>
    </source>
</evidence>
<accession>A0A8S5S4X4</accession>
<organism evidence="1">
    <name type="scientific">Siphoviridae sp. ctm7X10</name>
    <dbReference type="NCBI Taxonomy" id="2827929"/>
    <lineage>
        <taxon>Viruses</taxon>
        <taxon>Duplodnaviria</taxon>
        <taxon>Heunggongvirae</taxon>
        <taxon>Uroviricota</taxon>
        <taxon>Caudoviricetes</taxon>
    </lineage>
</organism>
<sequence>MDPGMAGFAQGNQIVPVMGTTFGQRFLMVDFFRHHVPAILQAHFTKRMVGHISISDLLPGPAVPFLCCRTTFILFVPLGDDLLVLLTVPPIRQVRAARKRTGPLGFSRHSCHLLSEIKKLYRLN</sequence>
<proteinExistence type="predicted"/>
<reference evidence="1" key="1">
    <citation type="journal article" date="2021" name="Proc. Natl. Acad. Sci. U.S.A.">
        <title>A Catalog of Tens of Thousands of Viruses from Human Metagenomes Reveals Hidden Associations with Chronic Diseases.</title>
        <authorList>
            <person name="Tisza M.J."/>
            <person name="Buck C.B."/>
        </authorList>
    </citation>
    <scope>NUCLEOTIDE SEQUENCE</scope>
    <source>
        <strain evidence="1">Ctm7X10</strain>
    </source>
</reference>
<name>A0A8S5S4X4_9CAUD</name>
<protein>
    <submittedName>
        <fullName evidence="1">Uncharacterized protein</fullName>
    </submittedName>
</protein>